<dbReference type="AlphaFoldDB" id="A0A6J4MTT7"/>
<dbReference type="InterPro" id="IPR000847">
    <property type="entry name" value="LysR_HTH_N"/>
</dbReference>
<evidence type="ECO:0000256" key="3">
    <source>
        <dbReference type="ARBA" id="ARBA00023125"/>
    </source>
</evidence>
<sequence>MHLLDIDQLRTFVAIADTGSFTRAADIVHKTQSAVSMQMKRLEERVARTLFERDGRATKLSEDGERLLDYARRIVRLQGECIASFNDADLTGRVRLGLPDDYADRYLPEILAQFSRSNPRAEVTVVCEPTPNLVELVQAGDLDLAIITHVDRHGPADIIRVEQLLWVTSARHATHEEQRLPLALGRPTCNWRLSALEALERAGREFRILFVSWNSTAVGAAVMAGLAVSVLPESAIRSGMRVLGPSDGFPALPSCKIGLVRSYGETNPLADALASQIRQSLDNLGAERTVMAEAAE</sequence>
<proteinExistence type="inferred from homology"/>
<evidence type="ECO:0000256" key="2">
    <source>
        <dbReference type="ARBA" id="ARBA00023015"/>
    </source>
</evidence>
<keyword evidence="5" id="KW-0472">Membrane</keyword>
<keyword evidence="2" id="KW-0805">Transcription regulation</keyword>
<dbReference type="EMBL" id="CADCUC010000690">
    <property type="protein sequence ID" value="CAA9364264.1"/>
    <property type="molecule type" value="Genomic_DNA"/>
</dbReference>
<accession>A0A6J4MTT7</accession>
<dbReference type="GO" id="GO:0003700">
    <property type="term" value="F:DNA-binding transcription factor activity"/>
    <property type="evidence" value="ECO:0007669"/>
    <property type="project" value="InterPro"/>
</dbReference>
<dbReference type="Gene3D" id="1.10.10.10">
    <property type="entry name" value="Winged helix-like DNA-binding domain superfamily/Winged helix DNA-binding domain"/>
    <property type="match status" value="1"/>
</dbReference>
<dbReference type="InterPro" id="IPR050176">
    <property type="entry name" value="LTTR"/>
</dbReference>
<dbReference type="Pfam" id="PF00126">
    <property type="entry name" value="HTH_1"/>
    <property type="match status" value="1"/>
</dbReference>
<evidence type="ECO:0000256" key="1">
    <source>
        <dbReference type="ARBA" id="ARBA00009437"/>
    </source>
</evidence>
<dbReference type="InterPro" id="IPR005119">
    <property type="entry name" value="LysR_subst-bd"/>
</dbReference>
<dbReference type="InterPro" id="IPR036388">
    <property type="entry name" value="WH-like_DNA-bd_sf"/>
</dbReference>
<dbReference type="Gene3D" id="3.40.190.10">
    <property type="entry name" value="Periplasmic binding protein-like II"/>
    <property type="match status" value="2"/>
</dbReference>
<keyword evidence="3" id="KW-0238">DNA-binding</keyword>
<dbReference type="SUPFAM" id="SSF46785">
    <property type="entry name" value="Winged helix' DNA-binding domain"/>
    <property type="match status" value="1"/>
</dbReference>
<dbReference type="PANTHER" id="PTHR30579:SF7">
    <property type="entry name" value="HTH-TYPE TRANSCRIPTIONAL REGULATOR LRHA-RELATED"/>
    <property type="match status" value="1"/>
</dbReference>
<feature type="domain" description="HTH lysR-type" evidence="6">
    <location>
        <begin position="4"/>
        <end position="61"/>
    </location>
</feature>
<comment type="similarity">
    <text evidence="1">Belongs to the LysR transcriptional regulatory family.</text>
</comment>
<dbReference type="PANTHER" id="PTHR30579">
    <property type="entry name" value="TRANSCRIPTIONAL REGULATOR"/>
    <property type="match status" value="1"/>
</dbReference>
<evidence type="ECO:0000313" key="7">
    <source>
        <dbReference type="EMBL" id="CAA9364264.1"/>
    </source>
</evidence>
<keyword evidence="4" id="KW-0804">Transcription</keyword>
<name>A0A6J4MTT7_9HYPH</name>
<dbReference type="PRINTS" id="PR00039">
    <property type="entry name" value="HTHLYSR"/>
</dbReference>
<evidence type="ECO:0000256" key="5">
    <source>
        <dbReference type="SAM" id="Phobius"/>
    </source>
</evidence>
<dbReference type="PROSITE" id="PS50931">
    <property type="entry name" value="HTH_LYSR"/>
    <property type="match status" value="1"/>
</dbReference>
<dbReference type="GO" id="GO:0003677">
    <property type="term" value="F:DNA binding"/>
    <property type="evidence" value="ECO:0007669"/>
    <property type="project" value="UniProtKB-KW"/>
</dbReference>
<organism evidence="7">
    <name type="scientific">uncultured Microvirga sp</name>
    <dbReference type="NCBI Taxonomy" id="412392"/>
    <lineage>
        <taxon>Bacteria</taxon>
        <taxon>Pseudomonadati</taxon>
        <taxon>Pseudomonadota</taxon>
        <taxon>Alphaproteobacteria</taxon>
        <taxon>Hyphomicrobiales</taxon>
        <taxon>Methylobacteriaceae</taxon>
        <taxon>Microvirga</taxon>
        <taxon>environmental samples</taxon>
    </lineage>
</organism>
<keyword evidence="5" id="KW-1133">Transmembrane helix</keyword>
<dbReference type="InterPro" id="IPR036390">
    <property type="entry name" value="WH_DNA-bd_sf"/>
</dbReference>
<feature type="transmembrane region" description="Helical" evidence="5">
    <location>
        <begin position="208"/>
        <end position="231"/>
    </location>
</feature>
<dbReference type="SUPFAM" id="SSF53850">
    <property type="entry name" value="Periplasmic binding protein-like II"/>
    <property type="match status" value="1"/>
</dbReference>
<evidence type="ECO:0000256" key="4">
    <source>
        <dbReference type="ARBA" id="ARBA00023163"/>
    </source>
</evidence>
<protein>
    <submittedName>
        <fullName evidence="7">FIG049039: Transcriptional regulator, LysR family</fullName>
    </submittedName>
</protein>
<evidence type="ECO:0000259" key="6">
    <source>
        <dbReference type="PROSITE" id="PS50931"/>
    </source>
</evidence>
<reference evidence="7" key="1">
    <citation type="submission" date="2020-02" db="EMBL/GenBank/DDBJ databases">
        <authorList>
            <person name="Meier V. D."/>
        </authorList>
    </citation>
    <scope>NUCLEOTIDE SEQUENCE</scope>
    <source>
        <strain evidence="7">AVDCRST_MAG90</strain>
    </source>
</reference>
<gene>
    <name evidence="7" type="ORF">AVDCRST_MAG90-3453</name>
</gene>
<dbReference type="FunFam" id="1.10.10.10:FF:000001">
    <property type="entry name" value="LysR family transcriptional regulator"/>
    <property type="match status" value="1"/>
</dbReference>
<dbReference type="Pfam" id="PF03466">
    <property type="entry name" value="LysR_substrate"/>
    <property type="match status" value="1"/>
</dbReference>
<keyword evidence="5" id="KW-0812">Transmembrane</keyword>